<proteinExistence type="predicted"/>
<dbReference type="AlphaFoldDB" id="A0A090J070"/>
<evidence type="ECO:0000313" key="1">
    <source>
        <dbReference type="EMBL" id="CEE01215.1"/>
    </source>
</evidence>
<gene>
    <name evidence="1" type="ORF">BT1A1_1385</name>
</gene>
<sequence length="59" mass="7046">MVFLFFTVAFNFTTNRYLFFAINRIVDEKSTAFLLHFGFYWKKGFLIKGGSYVDFLVQE</sequence>
<dbReference type="EMBL" id="CCRF01000044">
    <property type="protein sequence ID" value="CEE01215.1"/>
    <property type="molecule type" value="Genomic_DNA"/>
</dbReference>
<dbReference type="PATRIC" id="fig|35841.9.peg.3171"/>
<keyword evidence="2" id="KW-1185">Reference proteome</keyword>
<reference evidence="1 2" key="1">
    <citation type="submission" date="2014-07" db="EMBL/GenBank/DDBJ databases">
        <authorList>
            <person name="Wibberg Daniel"/>
        </authorList>
    </citation>
    <scope>NUCLEOTIDE SEQUENCE [LARGE SCALE GENOMIC DNA]</scope>
</reference>
<accession>A0A090J070</accession>
<organism evidence="1 2">
    <name type="scientific">Caldibacillus thermoamylovorans</name>
    <dbReference type="NCBI Taxonomy" id="35841"/>
    <lineage>
        <taxon>Bacteria</taxon>
        <taxon>Bacillati</taxon>
        <taxon>Bacillota</taxon>
        <taxon>Bacilli</taxon>
        <taxon>Bacillales</taxon>
        <taxon>Bacillaceae</taxon>
        <taxon>Caldibacillus</taxon>
    </lineage>
</organism>
<evidence type="ECO:0000313" key="2">
    <source>
        <dbReference type="Proteomes" id="UP000040576"/>
    </source>
</evidence>
<name>A0A090J070_9BACI</name>
<protein>
    <submittedName>
        <fullName evidence="1">Uncharacterized protein</fullName>
    </submittedName>
</protein>
<dbReference type="Proteomes" id="UP000040576">
    <property type="component" value="Unassembled WGS sequence"/>
</dbReference>